<feature type="region of interest" description="Disordered" evidence="1">
    <location>
        <begin position="1"/>
        <end position="37"/>
    </location>
</feature>
<dbReference type="EMBL" id="KI913963">
    <property type="protein sequence ID" value="ETW01190.1"/>
    <property type="molecule type" value="Genomic_DNA"/>
</dbReference>
<gene>
    <name evidence="2" type="ORF">H310_06786</name>
</gene>
<protein>
    <submittedName>
        <fullName evidence="2">Uncharacterized protein</fullName>
    </submittedName>
</protein>
<accession>A0A024U442</accession>
<organism evidence="2">
    <name type="scientific">Aphanomyces invadans</name>
    <dbReference type="NCBI Taxonomy" id="157072"/>
    <lineage>
        <taxon>Eukaryota</taxon>
        <taxon>Sar</taxon>
        <taxon>Stramenopiles</taxon>
        <taxon>Oomycota</taxon>
        <taxon>Saprolegniomycetes</taxon>
        <taxon>Saprolegniales</taxon>
        <taxon>Verrucalvaceae</taxon>
        <taxon>Aphanomyces</taxon>
    </lineage>
</organism>
<dbReference type="VEuPathDB" id="FungiDB:H310_06786"/>
<sequence>MITPLSPSIVGAETTTATQSDSDTVMGHSTRATSVEPSSNDIMHQVTAGFEKTTVNRQETPWEEVVASWLTARQNQIEARVDRMDAGLGRLDDAMDARFVELSTRWIVQGVRQFNHLLLSTGVKTFELKSLPKYIPGHLTLDDGLRRGVVLYRMGAIPPTDLQHVDN</sequence>
<dbReference type="RefSeq" id="XP_008870188.1">
    <property type="nucleotide sequence ID" value="XM_008871966.1"/>
</dbReference>
<name>A0A024U442_9STRA</name>
<dbReference type="RefSeq" id="XP_008870187.1">
    <property type="nucleotide sequence ID" value="XM_008871965.1"/>
</dbReference>
<proteinExistence type="predicted"/>
<feature type="compositionally biased region" description="Polar residues" evidence="1">
    <location>
        <begin position="13"/>
        <end position="23"/>
    </location>
</feature>
<evidence type="ECO:0000256" key="1">
    <source>
        <dbReference type="SAM" id="MobiDB-lite"/>
    </source>
</evidence>
<dbReference type="EMBL" id="KI913963">
    <property type="protein sequence ID" value="ETW01191.1"/>
    <property type="molecule type" value="Genomic_DNA"/>
</dbReference>
<reference evidence="2" key="1">
    <citation type="submission" date="2013-12" db="EMBL/GenBank/DDBJ databases">
        <title>The Genome Sequence of Aphanomyces invadans NJM9701.</title>
        <authorList>
            <consortium name="The Broad Institute Genomics Platform"/>
            <person name="Russ C."/>
            <person name="Tyler B."/>
            <person name="van West P."/>
            <person name="Dieguez-Uribeondo J."/>
            <person name="Young S.K."/>
            <person name="Zeng Q."/>
            <person name="Gargeya S."/>
            <person name="Fitzgerald M."/>
            <person name="Abouelleil A."/>
            <person name="Alvarado L."/>
            <person name="Chapman S.B."/>
            <person name="Gainer-Dewar J."/>
            <person name="Goldberg J."/>
            <person name="Griggs A."/>
            <person name="Gujja S."/>
            <person name="Hansen M."/>
            <person name="Howarth C."/>
            <person name="Imamovic A."/>
            <person name="Ireland A."/>
            <person name="Larimer J."/>
            <person name="McCowan C."/>
            <person name="Murphy C."/>
            <person name="Pearson M."/>
            <person name="Poon T.W."/>
            <person name="Priest M."/>
            <person name="Roberts A."/>
            <person name="Saif S."/>
            <person name="Shea T."/>
            <person name="Sykes S."/>
            <person name="Wortman J."/>
            <person name="Nusbaum C."/>
            <person name="Birren B."/>
        </authorList>
    </citation>
    <scope>NUCLEOTIDE SEQUENCE [LARGE SCALE GENOMIC DNA]</scope>
    <source>
        <strain evidence="2">NJM9701</strain>
    </source>
</reference>
<evidence type="ECO:0000313" key="2">
    <source>
        <dbReference type="EMBL" id="ETW01191.1"/>
    </source>
</evidence>
<dbReference type="EMBL" id="KI913963">
    <property type="protein sequence ID" value="ETW01189.1"/>
    <property type="molecule type" value="Genomic_DNA"/>
</dbReference>
<dbReference type="GeneID" id="20083836"/>
<dbReference type="AlphaFoldDB" id="A0A024U442"/>
<dbReference type="RefSeq" id="XP_008870189.1">
    <property type="nucleotide sequence ID" value="XM_008871967.1"/>
</dbReference>